<reference evidence="4 5" key="1">
    <citation type="submission" date="2018-08" db="EMBL/GenBank/DDBJ databases">
        <title>A genome reference for cultivated species of the human gut microbiota.</title>
        <authorList>
            <person name="Zou Y."/>
            <person name="Xue W."/>
            <person name="Luo G."/>
        </authorList>
    </citation>
    <scope>NUCLEOTIDE SEQUENCE [LARGE SCALE GENOMIC DNA]</scope>
    <source>
        <strain evidence="4 5">AF14-6AC</strain>
    </source>
</reference>
<evidence type="ECO:0000313" key="5">
    <source>
        <dbReference type="Proteomes" id="UP000283426"/>
    </source>
</evidence>
<dbReference type="RefSeq" id="WP_118107687.1">
    <property type="nucleotide sequence ID" value="NZ_QRYW01000010.1"/>
</dbReference>
<dbReference type="InterPro" id="IPR012373">
    <property type="entry name" value="Ferrdict_sens_TM"/>
</dbReference>
<dbReference type="EMBL" id="QRYW01000010">
    <property type="protein sequence ID" value="RGV28096.1"/>
    <property type="molecule type" value="Genomic_DNA"/>
</dbReference>
<evidence type="ECO:0000256" key="1">
    <source>
        <dbReference type="SAM" id="Phobius"/>
    </source>
</evidence>
<dbReference type="InterPro" id="IPR006860">
    <property type="entry name" value="FecR"/>
</dbReference>
<dbReference type="Gene3D" id="2.60.120.1440">
    <property type="match status" value="1"/>
</dbReference>
<keyword evidence="1" id="KW-1133">Transmembrane helix</keyword>
<gene>
    <name evidence="4" type="ORF">DWW24_06125</name>
</gene>
<dbReference type="Pfam" id="PF16344">
    <property type="entry name" value="FecR_C"/>
    <property type="match status" value="1"/>
</dbReference>
<protein>
    <submittedName>
        <fullName evidence="4">FecR family protein</fullName>
    </submittedName>
</protein>
<evidence type="ECO:0000313" key="4">
    <source>
        <dbReference type="EMBL" id="RGV28096.1"/>
    </source>
</evidence>
<dbReference type="AlphaFoldDB" id="A0A412WLF8"/>
<dbReference type="PANTHER" id="PTHR30273">
    <property type="entry name" value="PERIPLASMIC SIGNAL SENSOR AND SIGMA FACTOR ACTIVATOR FECR-RELATED"/>
    <property type="match status" value="1"/>
</dbReference>
<dbReference type="FunFam" id="2.60.120.1440:FF:000001">
    <property type="entry name" value="Putative anti-sigma factor"/>
    <property type="match status" value="1"/>
</dbReference>
<keyword evidence="1" id="KW-0812">Transmembrane</keyword>
<dbReference type="PANTHER" id="PTHR30273:SF2">
    <property type="entry name" value="PROTEIN FECR"/>
    <property type="match status" value="1"/>
</dbReference>
<dbReference type="GO" id="GO:0016989">
    <property type="term" value="F:sigma factor antagonist activity"/>
    <property type="evidence" value="ECO:0007669"/>
    <property type="project" value="TreeGrafter"/>
</dbReference>
<keyword evidence="1" id="KW-0472">Membrane</keyword>
<dbReference type="Proteomes" id="UP000283426">
    <property type="component" value="Unassembled WGS sequence"/>
</dbReference>
<organism evidence="4 5">
    <name type="scientific">Odoribacter splanchnicus</name>
    <dbReference type="NCBI Taxonomy" id="28118"/>
    <lineage>
        <taxon>Bacteria</taxon>
        <taxon>Pseudomonadati</taxon>
        <taxon>Bacteroidota</taxon>
        <taxon>Bacteroidia</taxon>
        <taxon>Bacteroidales</taxon>
        <taxon>Odoribacteraceae</taxon>
        <taxon>Odoribacter</taxon>
    </lineage>
</organism>
<dbReference type="InterPro" id="IPR032508">
    <property type="entry name" value="FecR_C"/>
</dbReference>
<accession>A0A412WLF8</accession>
<sequence>MKYSKYPFYISQLIIKSLKGQLTEAEQEELDRWLTIEANRVLYLSLSRRNLDDKKNLYGQLHPERTWERLEKRLYLRKRSYFRNIIRYAAAVLLLAMISTAVYLYWKQSPSVSIPMVWQTEPLPGSARAFLVFASGETVNLEDERNFSPQQDSDVRLANKDNTLTIKSGQPASVATEEYQTLVVPRGGEYKLVLEDGSRVYLNSNTKLHFPLVFAGEKRVVHLEGEAYFEVAFDSLKPFIVMTGGMEVQVLGTKFNIKAYTDDQAIFTTLVSGSVQIKERESAHTALLRPDEQCIYTTHDGRMRIHTVDPQVSLGWIHGRFVFENETLEEILKQLGRWYDVKIFFRDPQVAGYRFTGNVGRFDQISTLLRMIEKAYDISFTISDDTVIVSKK</sequence>
<feature type="domain" description="FecR protein" evidence="2">
    <location>
        <begin position="181"/>
        <end position="276"/>
    </location>
</feature>
<proteinExistence type="predicted"/>
<evidence type="ECO:0000259" key="3">
    <source>
        <dbReference type="Pfam" id="PF16344"/>
    </source>
</evidence>
<dbReference type="Pfam" id="PF04773">
    <property type="entry name" value="FecR"/>
    <property type="match status" value="1"/>
</dbReference>
<name>A0A412WLF8_9BACT</name>
<dbReference type="Gene3D" id="3.55.50.30">
    <property type="match status" value="1"/>
</dbReference>
<feature type="domain" description="Protein FecR C-terminal" evidence="3">
    <location>
        <begin position="320"/>
        <end position="389"/>
    </location>
</feature>
<feature type="transmembrane region" description="Helical" evidence="1">
    <location>
        <begin position="85"/>
        <end position="106"/>
    </location>
</feature>
<evidence type="ECO:0000259" key="2">
    <source>
        <dbReference type="Pfam" id="PF04773"/>
    </source>
</evidence>
<comment type="caution">
    <text evidence="4">The sequence shown here is derived from an EMBL/GenBank/DDBJ whole genome shotgun (WGS) entry which is preliminary data.</text>
</comment>